<dbReference type="InterPro" id="IPR011009">
    <property type="entry name" value="Kinase-like_dom_sf"/>
</dbReference>
<dbReference type="PROSITE" id="PS00108">
    <property type="entry name" value="PROTEIN_KINASE_ST"/>
    <property type="match status" value="1"/>
</dbReference>
<proteinExistence type="predicted"/>
<dbReference type="EMBL" id="JAPFFF010000054">
    <property type="protein sequence ID" value="KAK8838662.1"/>
    <property type="molecule type" value="Genomic_DNA"/>
</dbReference>
<dbReference type="SUPFAM" id="SSF56112">
    <property type="entry name" value="Protein kinase-like (PK-like)"/>
    <property type="match status" value="1"/>
</dbReference>
<dbReference type="InterPro" id="IPR026906">
    <property type="entry name" value="LRR_5"/>
</dbReference>
<feature type="domain" description="Protein kinase" evidence="3">
    <location>
        <begin position="16"/>
        <end position="286"/>
    </location>
</feature>
<dbReference type="PANTHER" id="PTHR45661">
    <property type="entry name" value="SURFACE ANTIGEN"/>
    <property type="match status" value="1"/>
</dbReference>
<sequence>MRSRPILQFEVDIKKFKKGKRITNGGFGVVYSVEETQTGQKYAAKLIDCGDSQERCQQVINREIDIMLTVNHPTIVPFIGYSKTDFQDENNPIILMKLAQNGSLFDILKQIQQSTGPQNYSNTARQIILIGIARGMKYLHDRNIIHRDLKPGNILLDENLHPLITDFGLSKMFDVGHSKSQTQFGGTLPYMAPEVIKGDDYDRKADVYSFAIIMFEVVTDSTPYPLLESGKMTEYEFRKNVLKKSYRPEFTFSVKPPIRNLIEQCWSRDPSDRPSFKEILVKLSNFSLDDDDDCILDDVEVDEINQYIESIDEVSDPLEEALKRNEMLEIENQELKDENYSMKQKISSLLKELELLKNPTKVDDSKPEFESSESISSEAKNTKKIDQKTIKTKKVEFKKVDLKKVDVKTVKVKDFNESPLQTQQAIISKYADLNLNDINNLISFLLQFDELKNQRCLEISSMNDNSDDELLKDVISKSLIVIQSKATEFLFKNKPFKYSEVVNILKNFEVFSIQINYPSPSFQVVYDNVIDFRKIETNRLHFIITVFITGISETDQKFHNDKNVNFVIFDDSVSLIKGELNHGSFEGCLKLARITIPPSVSEIGSHSFCYCSSLTRVTIPSSVRKISSNAFNGCSSLFQVKFGPSSSLAKICDGAFSGCSSLKEISLPMTVTEIESNAFSYCSSLKKIELFNISEIKEFTFRECSSLTEVIIPSSVVCICDSAFYCCTMLSNVTIPNSVTTIGNNSFYYCSSLLNVTLPSSLKVIGKCAFDGCSLLATIKIPDSVADLGSSAFYGCSSLKEITIPSSVSKIESVFIGCSSLINVTIPSSVLEIGNWAFSRCSSLKEIQIPSSVNVIGQYAFDGCSSLVKINIPSSVAEIGYSTFSGCSSLKEISIPSSVTKIGEYTFYDCSSLEKIVIPPSVTQIGEYAFCECSSLNQINIPPSVTEIGENAFFKCSSLVQISIPSSLKVDDIGLGSNVKLLFK</sequence>
<dbReference type="InterPro" id="IPR053139">
    <property type="entry name" value="Surface_bspA-like"/>
</dbReference>
<dbReference type="Proteomes" id="UP001470230">
    <property type="component" value="Unassembled WGS sequence"/>
</dbReference>
<dbReference type="InterPro" id="IPR000719">
    <property type="entry name" value="Prot_kinase_dom"/>
</dbReference>
<dbReference type="PANTHER" id="PTHR45661:SF3">
    <property type="entry name" value="IG-LIKE DOMAIN-CONTAINING PROTEIN"/>
    <property type="match status" value="1"/>
</dbReference>
<evidence type="ECO:0000256" key="1">
    <source>
        <dbReference type="SAM" id="Coils"/>
    </source>
</evidence>
<dbReference type="CDD" id="cd13999">
    <property type="entry name" value="STKc_MAP3K-like"/>
    <property type="match status" value="1"/>
</dbReference>
<dbReference type="PROSITE" id="PS50011">
    <property type="entry name" value="PROTEIN_KINASE_DOM"/>
    <property type="match status" value="1"/>
</dbReference>
<evidence type="ECO:0000259" key="3">
    <source>
        <dbReference type="PROSITE" id="PS50011"/>
    </source>
</evidence>
<keyword evidence="1" id="KW-0175">Coiled coil</keyword>
<evidence type="ECO:0000313" key="4">
    <source>
        <dbReference type="EMBL" id="KAK8838662.1"/>
    </source>
</evidence>
<dbReference type="PRINTS" id="PR00109">
    <property type="entry name" value="TYRKINASE"/>
</dbReference>
<dbReference type="SUPFAM" id="SSF52058">
    <property type="entry name" value="L domain-like"/>
    <property type="match status" value="1"/>
</dbReference>
<dbReference type="InterPro" id="IPR008271">
    <property type="entry name" value="Ser/Thr_kinase_AS"/>
</dbReference>
<dbReference type="Gene3D" id="1.10.510.10">
    <property type="entry name" value="Transferase(Phosphotransferase) domain 1"/>
    <property type="match status" value="1"/>
</dbReference>
<evidence type="ECO:0000313" key="5">
    <source>
        <dbReference type="Proteomes" id="UP001470230"/>
    </source>
</evidence>
<dbReference type="InterPro" id="IPR001245">
    <property type="entry name" value="Ser-Thr/Tyr_kinase_cat_dom"/>
</dbReference>
<organism evidence="4 5">
    <name type="scientific">Tritrichomonas musculus</name>
    <dbReference type="NCBI Taxonomy" id="1915356"/>
    <lineage>
        <taxon>Eukaryota</taxon>
        <taxon>Metamonada</taxon>
        <taxon>Parabasalia</taxon>
        <taxon>Tritrichomonadida</taxon>
        <taxon>Tritrichomonadidae</taxon>
        <taxon>Tritrichomonas</taxon>
    </lineage>
</organism>
<dbReference type="Gene3D" id="3.80.10.10">
    <property type="entry name" value="Ribonuclease Inhibitor"/>
    <property type="match status" value="5"/>
</dbReference>
<keyword evidence="5" id="KW-1185">Reference proteome</keyword>
<name>A0ABR2GYM9_9EUKA</name>
<comment type="caution">
    <text evidence="4">The sequence shown here is derived from an EMBL/GenBank/DDBJ whole genome shotgun (WGS) entry which is preliminary data.</text>
</comment>
<evidence type="ECO:0000256" key="2">
    <source>
        <dbReference type="SAM" id="MobiDB-lite"/>
    </source>
</evidence>
<dbReference type="InterPro" id="IPR032675">
    <property type="entry name" value="LRR_dom_sf"/>
</dbReference>
<gene>
    <name evidence="4" type="ORF">M9Y10_032699</name>
</gene>
<dbReference type="Pfam" id="PF00069">
    <property type="entry name" value="Pkinase"/>
    <property type="match status" value="1"/>
</dbReference>
<dbReference type="Pfam" id="PF13306">
    <property type="entry name" value="LRR_5"/>
    <property type="match status" value="2"/>
</dbReference>
<accession>A0ABR2GYM9</accession>
<feature type="coiled-coil region" evidence="1">
    <location>
        <begin position="318"/>
        <end position="352"/>
    </location>
</feature>
<dbReference type="SMART" id="SM00220">
    <property type="entry name" value="S_TKc"/>
    <property type="match status" value="1"/>
</dbReference>
<protein>
    <recommendedName>
        <fullName evidence="3">Protein kinase domain-containing protein</fullName>
    </recommendedName>
</protein>
<feature type="region of interest" description="Disordered" evidence="2">
    <location>
        <begin position="361"/>
        <end position="380"/>
    </location>
</feature>
<reference evidence="4 5" key="1">
    <citation type="submission" date="2024-04" db="EMBL/GenBank/DDBJ databases">
        <title>Tritrichomonas musculus Genome.</title>
        <authorList>
            <person name="Alves-Ferreira E."/>
            <person name="Grigg M."/>
            <person name="Lorenzi H."/>
            <person name="Galac M."/>
        </authorList>
    </citation>
    <scope>NUCLEOTIDE SEQUENCE [LARGE SCALE GENOMIC DNA]</scope>
    <source>
        <strain evidence="4 5">EAF2021</strain>
    </source>
</reference>